<evidence type="ECO:0000256" key="1">
    <source>
        <dbReference type="ARBA" id="ARBA00022737"/>
    </source>
</evidence>
<feature type="transmembrane region" description="Helical" evidence="4">
    <location>
        <begin position="284"/>
        <end position="310"/>
    </location>
</feature>
<dbReference type="PROSITE" id="PS50297">
    <property type="entry name" value="ANK_REP_REGION"/>
    <property type="match status" value="1"/>
</dbReference>
<gene>
    <name evidence="5" type="ORF">AXG93_948s1070</name>
</gene>
<feature type="repeat" description="ANK" evidence="3">
    <location>
        <begin position="156"/>
        <end position="178"/>
    </location>
</feature>
<name>A0A176VHZ7_MARPO</name>
<dbReference type="SUPFAM" id="SSF48403">
    <property type="entry name" value="Ankyrin repeat"/>
    <property type="match status" value="1"/>
</dbReference>
<keyword evidence="2 3" id="KW-0040">ANK repeat</keyword>
<feature type="transmembrane region" description="Helical" evidence="4">
    <location>
        <begin position="322"/>
        <end position="350"/>
    </location>
</feature>
<sequence length="515" mass="58239">MARAWTYKEMIDDTTMEIEDLKMTRDMRDTRNQSRAVQMQEIRERREGRHMTNTRVKKGSPEDKWSKELLSAFAAGQVELVAEFLNNSPFKGLVDKARDADGYTALHRAVVLQQLEVARLLSRVPLDPSPHQTLEGWLSSRRPGDPYPMLHEKTRRGWTALHLAVFADNLEMVDLLLKWYEGFDLPADYLWDFHDKFGMTPLHYAVLGHMTGIAIENPTKVGRDLERLLLTIPELKDEVESLYRDRQVFVDAANAILLGAALIASVTFGGWLQPPHGHNREVRIFWAFNSLSFFFAIATVMAGAGTVLPMSDVYIGHSVSRIRLWLALTSCLLLVSVVLVLGAFAAAGFASPIPKLHGNMLITTCIGSVVCGVIGLLFLKRLSQIHVLDDILLLFERLWQTMGSTRRGSMEQLNFEQKPVSRLTEKELNEYTLSQVGPGNHIPPMDCRDRAVRKDIGAFYFIKDTFHEKAKALEEETRSLNDTSREKDFAAFYFSKGTSRDKAKALDTVRGKGKL</sequence>
<accession>A0A176VHZ7</accession>
<evidence type="ECO:0000313" key="5">
    <source>
        <dbReference type="EMBL" id="OAE20500.1"/>
    </source>
</evidence>
<evidence type="ECO:0000256" key="4">
    <source>
        <dbReference type="SAM" id="Phobius"/>
    </source>
</evidence>
<dbReference type="PANTHER" id="PTHR24186">
    <property type="entry name" value="PROTEIN PHOSPHATASE 1 REGULATORY SUBUNIT"/>
    <property type="match status" value="1"/>
</dbReference>
<keyword evidence="4" id="KW-0812">Transmembrane</keyword>
<dbReference type="Gene3D" id="1.25.40.20">
    <property type="entry name" value="Ankyrin repeat-containing domain"/>
    <property type="match status" value="1"/>
</dbReference>
<feature type="transmembrane region" description="Helical" evidence="4">
    <location>
        <begin position="356"/>
        <end position="379"/>
    </location>
</feature>
<dbReference type="InterPro" id="IPR002110">
    <property type="entry name" value="Ankyrin_rpt"/>
</dbReference>
<dbReference type="SMART" id="SM00248">
    <property type="entry name" value="ANK"/>
    <property type="match status" value="2"/>
</dbReference>
<evidence type="ECO:0000256" key="3">
    <source>
        <dbReference type="PROSITE-ProRule" id="PRU00023"/>
    </source>
</evidence>
<dbReference type="GO" id="GO:0005886">
    <property type="term" value="C:plasma membrane"/>
    <property type="evidence" value="ECO:0007669"/>
    <property type="project" value="TreeGrafter"/>
</dbReference>
<keyword evidence="1" id="KW-0677">Repeat</keyword>
<dbReference type="PROSITE" id="PS50088">
    <property type="entry name" value="ANK_REPEAT"/>
    <property type="match status" value="1"/>
</dbReference>
<dbReference type="AlphaFoldDB" id="A0A176VHZ7"/>
<comment type="caution">
    <text evidence="5">The sequence shown here is derived from an EMBL/GenBank/DDBJ whole genome shotgun (WGS) entry which is preliminary data.</text>
</comment>
<dbReference type="Proteomes" id="UP000077202">
    <property type="component" value="Unassembled WGS sequence"/>
</dbReference>
<proteinExistence type="predicted"/>
<dbReference type="Pfam" id="PF12796">
    <property type="entry name" value="Ank_2"/>
    <property type="match status" value="1"/>
</dbReference>
<dbReference type="PANTHER" id="PTHR24186:SF38">
    <property type="entry name" value="ANKYRIN REPEAT FAMILY PROTEIN"/>
    <property type="match status" value="1"/>
</dbReference>
<organism evidence="5 6">
    <name type="scientific">Marchantia polymorpha subsp. ruderalis</name>
    <dbReference type="NCBI Taxonomy" id="1480154"/>
    <lineage>
        <taxon>Eukaryota</taxon>
        <taxon>Viridiplantae</taxon>
        <taxon>Streptophyta</taxon>
        <taxon>Embryophyta</taxon>
        <taxon>Marchantiophyta</taxon>
        <taxon>Marchantiopsida</taxon>
        <taxon>Marchantiidae</taxon>
        <taxon>Marchantiales</taxon>
        <taxon>Marchantiaceae</taxon>
        <taxon>Marchantia</taxon>
    </lineage>
</organism>
<keyword evidence="4" id="KW-1133">Transmembrane helix</keyword>
<protein>
    <submittedName>
        <fullName evidence="5">Uncharacterized protein</fullName>
    </submittedName>
</protein>
<dbReference type="EMBL" id="LVLJ01003603">
    <property type="protein sequence ID" value="OAE20500.1"/>
    <property type="molecule type" value="Genomic_DNA"/>
</dbReference>
<dbReference type="InterPro" id="IPR036770">
    <property type="entry name" value="Ankyrin_rpt-contain_sf"/>
</dbReference>
<evidence type="ECO:0000313" key="6">
    <source>
        <dbReference type="Proteomes" id="UP000077202"/>
    </source>
</evidence>
<evidence type="ECO:0000256" key="2">
    <source>
        <dbReference type="ARBA" id="ARBA00023043"/>
    </source>
</evidence>
<keyword evidence="6" id="KW-1185">Reference proteome</keyword>
<keyword evidence="4" id="KW-0472">Membrane</keyword>
<feature type="transmembrane region" description="Helical" evidence="4">
    <location>
        <begin position="252"/>
        <end position="272"/>
    </location>
</feature>
<reference evidence="5" key="1">
    <citation type="submission" date="2016-03" db="EMBL/GenBank/DDBJ databases">
        <title>Mechanisms controlling the formation of the plant cell surface in tip-growing cells are functionally conserved among land plants.</title>
        <authorList>
            <person name="Honkanen S."/>
            <person name="Jones V.A."/>
            <person name="Morieri G."/>
            <person name="Champion C."/>
            <person name="Hetherington A.J."/>
            <person name="Kelly S."/>
            <person name="Saint-Marcoux D."/>
            <person name="Proust H."/>
            <person name="Prescott H."/>
            <person name="Dolan L."/>
        </authorList>
    </citation>
    <scope>NUCLEOTIDE SEQUENCE [LARGE SCALE GENOMIC DNA]</scope>
    <source>
        <tissue evidence="5">Whole gametophyte</tissue>
    </source>
</reference>